<dbReference type="AlphaFoldDB" id="A0A1I0E7I7"/>
<sequence length="290" mass="33786">MYKQRKGIQVFVMVFVLLTQLISNQSFVYAASKKAAVKKQSVRTLTVDDDFIQKVYKKIVQRSSSFSIKYNGDWRTLNGNGLDVILDRVYAIDNKSTSDDFDYLKENVKQYSLRISTNGVTSTLTFSISYRETKEQTQKVNKTIKSKLNSMNLDKVSDYQKIKKIHNFIVNRVSYDQKYTKYTAYDALYKKEAVCQGYALLFYKMATEAGIPCRIVTSASHAWNIVKLEDKWYHVDVTWDDPVSDKPVLRYDYFLKGTKSMADVHVLNREFQTREFQKAYPISNTDYKKS</sequence>
<name>A0A1I0E7I7_9FIRM</name>
<feature type="domain" description="Transglutaminase-like" evidence="1">
    <location>
        <begin position="187"/>
        <end position="239"/>
    </location>
</feature>
<dbReference type="Proteomes" id="UP000199800">
    <property type="component" value="Unassembled WGS sequence"/>
</dbReference>
<organism evidence="2 3">
    <name type="scientific">[Clostridium] polysaccharolyticum</name>
    <dbReference type="NCBI Taxonomy" id="29364"/>
    <lineage>
        <taxon>Bacteria</taxon>
        <taxon>Bacillati</taxon>
        <taxon>Bacillota</taxon>
        <taxon>Clostridia</taxon>
        <taxon>Lachnospirales</taxon>
        <taxon>Lachnospiraceae</taxon>
    </lineage>
</organism>
<dbReference type="STRING" id="29364.SAMN04487772_11910"/>
<dbReference type="InterPro" id="IPR052557">
    <property type="entry name" value="CAP/Cytokinesis_protein"/>
</dbReference>
<evidence type="ECO:0000313" key="2">
    <source>
        <dbReference type="EMBL" id="SET40952.1"/>
    </source>
</evidence>
<dbReference type="GO" id="GO:0005737">
    <property type="term" value="C:cytoplasm"/>
    <property type="evidence" value="ECO:0007669"/>
    <property type="project" value="TreeGrafter"/>
</dbReference>
<dbReference type="Gene3D" id="3.10.620.30">
    <property type="match status" value="1"/>
</dbReference>
<dbReference type="RefSeq" id="WP_092478395.1">
    <property type="nucleotide sequence ID" value="NZ_FOHN01000019.1"/>
</dbReference>
<dbReference type="InterPro" id="IPR038765">
    <property type="entry name" value="Papain-like_cys_pep_sf"/>
</dbReference>
<dbReference type="PANTHER" id="PTHR46333">
    <property type="entry name" value="CYTOKINESIS PROTEIN 3"/>
    <property type="match status" value="1"/>
</dbReference>
<dbReference type="OrthoDB" id="9788327at2"/>
<dbReference type="SUPFAM" id="SSF54001">
    <property type="entry name" value="Cysteine proteinases"/>
    <property type="match status" value="1"/>
</dbReference>
<evidence type="ECO:0000313" key="3">
    <source>
        <dbReference type="Proteomes" id="UP000199800"/>
    </source>
</evidence>
<dbReference type="InterPro" id="IPR002931">
    <property type="entry name" value="Transglutaminase-like"/>
</dbReference>
<evidence type="ECO:0000259" key="1">
    <source>
        <dbReference type="SMART" id="SM00460"/>
    </source>
</evidence>
<protein>
    <submittedName>
        <fullName evidence="2">Transglutaminase-like superfamily protein</fullName>
    </submittedName>
</protein>
<reference evidence="2 3" key="1">
    <citation type="submission" date="2016-10" db="EMBL/GenBank/DDBJ databases">
        <authorList>
            <person name="de Groot N.N."/>
        </authorList>
    </citation>
    <scope>NUCLEOTIDE SEQUENCE [LARGE SCALE GENOMIC DNA]</scope>
    <source>
        <strain evidence="2 3">DSM 1801</strain>
    </source>
</reference>
<dbReference type="SMART" id="SM00460">
    <property type="entry name" value="TGc"/>
    <property type="match status" value="1"/>
</dbReference>
<keyword evidence="3" id="KW-1185">Reference proteome</keyword>
<proteinExistence type="predicted"/>
<dbReference type="Pfam" id="PF01841">
    <property type="entry name" value="Transglut_core"/>
    <property type="match status" value="1"/>
</dbReference>
<gene>
    <name evidence="2" type="ORF">SAMN04487772_11910</name>
</gene>
<dbReference type="PANTHER" id="PTHR46333:SF2">
    <property type="entry name" value="CYTOKINESIS PROTEIN 3"/>
    <property type="match status" value="1"/>
</dbReference>
<accession>A0A1I0E7I7</accession>
<dbReference type="EMBL" id="FOHN01000019">
    <property type="protein sequence ID" value="SET40952.1"/>
    <property type="molecule type" value="Genomic_DNA"/>
</dbReference>